<reference evidence="8" key="1">
    <citation type="journal article" date="2023" name="Commun. Biol.">
        <title>Genome analysis of Parmales, the sister group of diatoms, reveals the evolutionary specialization of diatoms from phago-mixotrophs to photoautotrophs.</title>
        <authorList>
            <person name="Ban H."/>
            <person name="Sato S."/>
            <person name="Yoshikawa S."/>
            <person name="Yamada K."/>
            <person name="Nakamura Y."/>
            <person name="Ichinomiya M."/>
            <person name="Sato N."/>
            <person name="Blanc-Mathieu R."/>
            <person name="Endo H."/>
            <person name="Kuwata A."/>
            <person name="Ogata H."/>
        </authorList>
    </citation>
    <scope>NUCLEOTIDE SEQUENCE [LARGE SCALE GENOMIC DNA]</scope>
    <source>
        <strain evidence="8">NIES 3701</strain>
    </source>
</reference>
<keyword evidence="4 6" id="KW-1133">Transmembrane helix</keyword>
<feature type="transmembrane region" description="Helical" evidence="6">
    <location>
        <begin position="112"/>
        <end position="131"/>
    </location>
</feature>
<keyword evidence="5 6" id="KW-0472">Membrane</keyword>
<dbReference type="OrthoDB" id="201125at2759"/>
<evidence type="ECO:0000256" key="3">
    <source>
        <dbReference type="ARBA" id="ARBA00022692"/>
    </source>
</evidence>
<keyword evidence="8" id="KW-1185">Reference proteome</keyword>
<evidence type="ECO:0000313" key="7">
    <source>
        <dbReference type="EMBL" id="GMI00539.1"/>
    </source>
</evidence>
<feature type="transmembrane region" description="Helical" evidence="6">
    <location>
        <begin position="170"/>
        <end position="190"/>
    </location>
</feature>
<dbReference type="InterPro" id="IPR006904">
    <property type="entry name" value="DUF716"/>
</dbReference>
<evidence type="ECO:0000256" key="4">
    <source>
        <dbReference type="ARBA" id="ARBA00022989"/>
    </source>
</evidence>
<comment type="similarity">
    <text evidence="2">Belongs to the TMEM45 family.</text>
</comment>
<feature type="transmembrane region" description="Helical" evidence="6">
    <location>
        <begin position="196"/>
        <end position="215"/>
    </location>
</feature>
<dbReference type="PANTHER" id="PTHR16007:SF15">
    <property type="entry name" value="TRANSMEMBRANE PROTEIN 45B"/>
    <property type="match status" value="1"/>
</dbReference>
<dbReference type="Pfam" id="PF04819">
    <property type="entry name" value="DUF716"/>
    <property type="match status" value="1"/>
</dbReference>
<accession>A0A9W7C9E4</accession>
<organism evidence="7 8">
    <name type="scientific">Triparma strigata</name>
    <dbReference type="NCBI Taxonomy" id="1606541"/>
    <lineage>
        <taxon>Eukaryota</taxon>
        <taxon>Sar</taxon>
        <taxon>Stramenopiles</taxon>
        <taxon>Ochrophyta</taxon>
        <taxon>Bolidophyceae</taxon>
        <taxon>Parmales</taxon>
        <taxon>Triparmaceae</taxon>
        <taxon>Triparma</taxon>
    </lineage>
</organism>
<feature type="transmembrane region" description="Helical" evidence="6">
    <location>
        <begin position="137"/>
        <end position="158"/>
    </location>
</feature>
<dbReference type="AlphaFoldDB" id="A0A9W7C9E4"/>
<proteinExistence type="inferred from homology"/>
<protein>
    <submittedName>
        <fullName evidence="7">Uncharacterized protein</fullName>
    </submittedName>
</protein>
<feature type="transmembrane region" description="Helical" evidence="6">
    <location>
        <begin position="46"/>
        <end position="64"/>
    </location>
</feature>
<evidence type="ECO:0000256" key="2">
    <source>
        <dbReference type="ARBA" id="ARBA00006948"/>
    </source>
</evidence>
<evidence type="ECO:0000256" key="5">
    <source>
        <dbReference type="ARBA" id="ARBA00023136"/>
    </source>
</evidence>
<dbReference type="Proteomes" id="UP001165085">
    <property type="component" value="Unassembled WGS sequence"/>
</dbReference>
<dbReference type="EMBL" id="BRXY01000570">
    <property type="protein sequence ID" value="GMI00539.1"/>
    <property type="molecule type" value="Genomic_DNA"/>
</dbReference>
<comment type="caution">
    <text evidence="7">The sequence shown here is derived from an EMBL/GenBank/DDBJ whole genome shotgun (WGS) entry which is preliminary data.</text>
</comment>
<comment type="subcellular location">
    <subcellularLocation>
        <location evidence="1">Membrane</location>
        <topology evidence="1">Multi-pass membrane protein</topology>
    </subcellularLocation>
</comment>
<sequence length="270" mass="30310">MGDFRGHFLPGTFFLLVGLGNLLLLLHRARTLETVRNSYPETNEKVLRFQGGVITFFCFFGDLFEGIGGVLYNGNFFHQSTHQALYTIFILPSAAMILESHARLPLDTSRKLFSISFLCEAILFFLHGLMQAGSEKIFHMTLASIALVTSLSLIYSVLHPRSVFIQITIQSLLVLQALWFYTIALTFIPIPITVMQIGPILVFQIFVISFLILLISSKVRDPTTPSSITYAHQLRPKKVLKKGGDSILSQTEYEVVDQGHVRIKSEDGLI</sequence>
<dbReference type="InterPro" id="IPR042127">
    <property type="entry name" value="TMEM45"/>
</dbReference>
<dbReference type="PANTHER" id="PTHR16007">
    <property type="entry name" value="EPIDIDYMAL MEMBRANE PROTEIN E9-RELATED"/>
    <property type="match status" value="1"/>
</dbReference>
<keyword evidence="3 6" id="KW-0812">Transmembrane</keyword>
<name>A0A9W7C9E4_9STRA</name>
<gene>
    <name evidence="7" type="ORF">TrST_g8110</name>
</gene>
<evidence type="ECO:0000256" key="6">
    <source>
        <dbReference type="SAM" id="Phobius"/>
    </source>
</evidence>
<feature type="transmembrane region" description="Helical" evidence="6">
    <location>
        <begin position="6"/>
        <end position="26"/>
    </location>
</feature>
<dbReference type="GO" id="GO:0016020">
    <property type="term" value="C:membrane"/>
    <property type="evidence" value="ECO:0007669"/>
    <property type="project" value="UniProtKB-SubCell"/>
</dbReference>
<feature type="transmembrane region" description="Helical" evidence="6">
    <location>
        <begin position="84"/>
        <end position="100"/>
    </location>
</feature>
<evidence type="ECO:0000313" key="8">
    <source>
        <dbReference type="Proteomes" id="UP001165085"/>
    </source>
</evidence>
<evidence type="ECO:0000256" key="1">
    <source>
        <dbReference type="ARBA" id="ARBA00004141"/>
    </source>
</evidence>